<reference evidence="1" key="1">
    <citation type="journal article" date="2019" name="bioRxiv">
        <title>The Genome of the Zebra Mussel, Dreissena polymorpha: A Resource for Invasive Species Research.</title>
        <authorList>
            <person name="McCartney M.A."/>
            <person name="Auch B."/>
            <person name="Kono T."/>
            <person name="Mallez S."/>
            <person name="Zhang Y."/>
            <person name="Obille A."/>
            <person name="Becker A."/>
            <person name="Abrahante J.E."/>
            <person name="Garbe J."/>
            <person name="Badalamenti J.P."/>
            <person name="Herman A."/>
            <person name="Mangelson H."/>
            <person name="Liachko I."/>
            <person name="Sullivan S."/>
            <person name="Sone E.D."/>
            <person name="Koren S."/>
            <person name="Silverstein K.A.T."/>
            <person name="Beckman K.B."/>
            <person name="Gohl D.M."/>
        </authorList>
    </citation>
    <scope>NUCLEOTIDE SEQUENCE</scope>
    <source>
        <strain evidence="1">Duluth1</strain>
        <tissue evidence="1">Whole animal</tissue>
    </source>
</reference>
<keyword evidence="2" id="KW-1185">Reference proteome</keyword>
<sequence>MLNPSEQSQIVYPGTLIAIASPVVQVQEVRVNKTSTRVVETVPEHLQELYMRTIDGLNPEQSRQVAT</sequence>
<accession>A0A9D3YIV5</accession>
<organism evidence="1 2">
    <name type="scientific">Dreissena polymorpha</name>
    <name type="common">Zebra mussel</name>
    <name type="synonym">Mytilus polymorpha</name>
    <dbReference type="NCBI Taxonomy" id="45954"/>
    <lineage>
        <taxon>Eukaryota</taxon>
        <taxon>Metazoa</taxon>
        <taxon>Spiralia</taxon>
        <taxon>Lophotrochozoa</taxon>
        <taxon>Mollusca</taxon>
        <taxon>Bivalvia</taxon>
        <taxon>Autobranchia</taxon>
        <taxon>Heteroconchia</taxon>
        <taxon>Euheterodonta</taxon>
        <taxon>Imparidentia</taxon>
        <taxon>Neoheterodontei</taxon>
        <taxon>Myida</taxon>
        <taxon>Dreissenoidea</taxon>
        <taxon>Dreissenidae</taxon>
        <taxon>Dreissena</taxon>
    </lineage>
</organism>
<dbReference type="AlphaFoldDB" id="A0A9D3YIV5"/>
<protein>
    <submittedName>
        <fullName evidence="1">Uncharacterized protein</fullName>
    </submittedName>
</protein>
<comment type="caution">
    <text evidence="1">The sequence shown here is derived from an EMBL/GenBank/DDBJ whole genome shotgun (WGS) entry which is preliminary data.</text>
</comment>
<gene>
    <name evidence="1" type="ORF">DPMN_074552</name>
</gene>
<proteinExistence type="predicted"/>
<dbReference type="Proteomes" id="UP000828390">
    <property type="component" value="Unassembled WGS sequence"/>
</dbReference>
<reference evidence="1" key="2">
    <citation type="submission" date="2020-11" db="EMBL/GenBank/DDBJ databases">
        <authorList>
            <person name="McCartney M.A."/>
            <person name="Auch B."/>
            <person name="Kono T."/>
            <person name="Mallez S."/>
            <person name="Becker A."/>
            <person name="Gohl D.M."/>
            <person name="Silverstein K.A.T."/>
            <person name="Koren S."/>
            <person name="Bechman K.B."/>
            <person name="Herman A."/>
            <person name="Abrahante J.E."/>
            <person name="Garbe J."/>
        </authorList>
    </citation>
    <scope>NUCLEOTIDE SEQUENCE</scope>
    <source>
        <strain evidence="1">Duluth1</strain>
        <tissue evidence="1">Whole animal</tissue>
    </source>
</reference>
<dbReference type="EMBL" id="JAIWYP010000015">
    <property type="protein sequence ID" value="KAH3699594.1"/>
    <property type="molecule type" value="Genomic_DNA"/>
</dbReference>
<name>A0A9D3YIV5_DREPO</name>
<evidence type="ECO:0000313" key="1">
    <source>
        <dbReference type="EMBL" id="KAH3699594.1"/>
    </source>
</evidence>
<evidence type="ECO:0000313" key="2">
    <source>
        <dbReference type="Proteomes" id="UP000828390"/>
    </source>
</evidence>